<dbReference type="EC" id="1.13.12.3" evidence="3"/>
<dbReference type="PANTHER" id="PTHR10742">
    <property type="entry name" value="FLAVIN MONOAMINE OXIDASE"/>
    <property type="match status" value="1"/>
</dbReference>
<dbReference type="InterPro" id="IPR050281">
    <property type="entry name" value="Flavin_monoamine_oxidase"/>
</dbReference>
<dbReference type="Gene3D" id="3.90.660.10">
    <property type="match status" value="1"/>
</dbReference>
<keyword evidence="5" id="KW-0073">Auxin biosynthesis</keyword>
<comment type="similarity">
    <text evidence="2">Belongs to the tryptophan 2-monooxygenase family.</text>
</comment>
<evidence type="ECO:0000259" key="7">
    <source>
        <dbReference type="Pfam" id="PF01593"/>
    </source>
</evidence>
<evidence type="ECO:0000256" key="3">
    <source>
        <dbReference type="ARBA" id="ARBA00012535"/>
    </source>
</evidence>
<dbReference type="RefSeq" id="WP_166404111.1">
    <property type="nucleotide sequence ID" value="NZ_JAANHS010000015.1"/>
</dbReference>
<name>A0ABX0GB39_9RHOB</name>
<evidence type="ECO:0000256" key="5">
    <source>
        <dbReference type="ARBA" id="ARBA00023070"/>
    </source>
</evidence>
<dbReference type="EMBL" id="JAANHS010000015">
    <property type="protein sequence ID" value="NHB78103.1"/>
    <property type="molecule type" value="Genomic_DNA"/>
</dbReference>
<evidence type="ECO:0000313" key="9">
    <source>
        <dbReference type="Proteomes" id="UP001515660"/>
    </source>
</evidence>
<dbReference type="PANTHER" id="PTHR10742:SF410">
    <property type="entry name" value="LYSINE-SPECIFIC HISTONE DEMETHYLASE 2"/>
    <property type="match status" value="1"/>
</dbReference>
<protein>
    <recommendedName>
        <fullName evidence="4">Tryptophan 2-monooxygenase</fullName>
        <ecNumber evidence="3">1.13.12.3</ecNumber>
    </recommendedName>
</protein>
<dbReference type="Pfam" id="PF01593">
    <property type="entry name" value="Amino_oxidase"/>
    <property type="match status" value="1"/>
</dbReference>
<keyword evidence="9" id="KW-1185">Reference proteome</keyword>
<dbReference type="InterPro" id="IPR002937">
    <property type="entry name" value="Amino_oxidase"/>
</dbReference>
<sequence>MHRRAALTLLPAALLARRAGAQARRRVVVIGAGLAGLAAARDLRAAGHEVLVLEARTRIGGRIQTSRLWRDLPVDLGASWIHGVTGNPITALADQAGAGRAETSYDRSLALGPDGQHLDLSEAMDRAETLVNAARAAAERRDTDLSLALAVQSSPEWQAADPATRRLTRHYISATYEQEYAGDWTEASAWNVDAGTAFEGPDVLFPGGYDRIVTHLADRLDVRTGQRVAALAPVADGVEVTLADGQGLACDHAVLTLPLGVLKSGSLRLAEPLAPARQQAIDRLGMGLLNKCWLRFDRISWDDSVDWIEWLGPREGHWSQWVSLARATQTPALLALHAGSQARDLEALDDDATRAAAHDALKAMFGTSFPAPVAGQITRWSRDPHALGAYSFHATGTSPDTRRALAGADWDGRLVFAGEATDADYPGTAHGAYLSGVAAADWIAEQAQ</sequence>
<dbReference type="PRINTS" id="PR00420">
    <property type="entry name" value="RNGMNOXGNASE"/>
</dbReference>
<proteinExistence type="inferred from homology"/>
<comment type="caution">
    <text evidence="8">The sequence shown here is derived from an EMBL/GenBank/DDBJ whole genome shotgun (WGS) entry which is preliminary data.</text>
</comment>
<feature type="domain" description="Amine oxidase" evidence="7">
    <location>
        <begin position="34"/>
        <end position="441"/>
    </location>
</feature>
<dbReference type="SUPFAM" id="SSF51905">
    <property type="entry name" value="FAD/NAD(P)-binding domain"/>
    <property type="match status" value="1"/>
</dbReference>
<dbReference type="SUPFAM" id="SSF54373">
    <property type="entry name" value="FAD-linked reductases, C-terminal domain"/>
    <property type="match status" value="1"/>
</dbReference>
<evidence type="ECO:0000313" key="8">
    <source>
        <dbReference type="EMBL" id="NHB78103.1"/>
    </source>
</evidence>
<evidence type="ECO:0000256" key="4">
    <source>
        <dbReference type="ARBA" id="ARBA00017871"/>
    </source>
</evidence>
<organism evidence="8 9">
    <name type="scientific">Rhodobacter calidifons</name>
    <dbReference type="NCBI Taxonomy" id="2715277"/>
    <lineage>
        <taxon>Bacteria</taxon>
        <taxon>Pseudomonadati</taxon>
        <taxon>Pseudomonadota</taxon>
        <taxon>Alphaproteobacteria</taxon>
        <taxon>Rhodobacterales</taxon>
        <taxon>Rhodobacter group</taxon>
        <taxon>Rhodobacter</taxon>
    </lineage>
</organism>
<dbReference type="InterPro" id="IPR036188">
    <property type="entry name" value="FAD/NAD-bd_sf"/>
</dbReference>
<comment type="catalytic activity">
    <reaction evidence="6">
        <text>L-tryptophan + O2 = indole-3-acetamide + CO2 + H2O</text>
        <dbReference type="Rhea" id="RHEA:16165"/>
        <dbReference type="ChEBI" id="CHEBI:15377"/>
        <dbReference type="ChEBI" id="CHEBI:15379"/>
        <dbReference type="ChEBI" id="CHEBI:16031"/>
        <dbReference type="ChEBI" id="CHEBI:16526"/>
        <dbReference type="ChEBI" id="CHEBI:57912"/>
        <dbReference type="EC" id="1.13.12.3"/>
    </reaction>
</comment>
<dbReference type="Proteomes" id="UP001515660">
    <property type="component" value="Unassembled WGS sequence"/>
</dbReference>
<reference evidence="8 9" key="1">
    <citation type="journal article" date="2022" name="Microorganisms">
        <title>Genome Sequence and Characterization of a Xanthorhodopsin-Containing, Aerobic Anoxygenic Phototrophic Rhodobacter Species, Isolated from Mesophilic Conditions at Yellowstone National Park.</title>
        <authorList>
            <person name="Kyndt J.A."/>
            <person name="Robertson S."/>
            <person name="Shoffstall I.B."/>
            <person name="Ramaley R.F."/>
            <person name="Meyer T.E."/>
        </authorList>
    </citation>
    <scope>NUCLEOTIDE SEQUENCE [LARGE SCALE GENOMIC DNA]</scope>
    <source>
        <strain evidence="8 9">M37P</strain>
    </source>
</reference>
<gene>
    <name evidence="8" type="ORF">G8O29_15380</name>
</gene>
<dbReference type="Gene3D" id="3.50.50.60">
    <property type="entry name" value="FAD/NAD(P)-binding domain"/>
    <property type="match status" value="1"/>
</dbReference>
<evidence type="ECO:0000256" key="6">
    <source>
        <dbReference type="ARBA" id="ARBA00047321"/>
    </source>
</evidence>
<evidence type="ECO:0000256" key="1">
    <source>
        <dbReference type="ARBA" id="ARBA00004814"/>
    </source>
</evidence>
<evidence type="ECO:0000256" key="2">
    <source>
        <dbReference type="ARBA" id="ARBA00005833"/>
    </source>
</evidence>
<comment type="pathway">
    <text evidence="1">Plant hormone metabolism; auxin biosynthesis.</text>
</comment>
<accession>A0ABX0GB39</accession>